<evidence type="ECO:0000313" key="1">
    <source>
        <dbReference type="EMBL" id="CAI8021399.1"/>
    </source>
</evidence>
<accession>A0AA35WI95</accession>
<evidence type="ECO:0000313" key="2">
    <source>
        <dbReference type="Proteomes" id="UP001174909"/>
    </source>
</evidence>
<dbReference type="Proteomes" id="UP001174909">
    <property type="component" value="Unassembled WGS sequence"/>
</dbReference>
<gene>
    <name evidence="1" type="ORF">GBAR_LOCUS12703</name>
</gene>
<comment type="caution">
    <text evidence="1">The sequence shown here is derived from an EMBL/GenBank/DDBJ whole genome shotgun (WGS) entry which is preliminary data.</text>
</comment>
<feature type="non-terminal residue" evidence="1">
    <location>
        <position position="74"/>
    </location>
</feature>
<reference evidence="1" key="1">
    <citation type="submission" date="2023-03" db="EMBL/GenBank/DDBJ databases">
        <authorList>
            <person name="Steffen K."/>
            <person name="Cardenas P."/>
        </authorList>
    </citation>
    <scope>NUCLEOTIDE SEQUENCE</scope>
</reference>
<sequence>MTGPLLVLETESLLNFPQLWGWVEELWQAETLALPHLLQASLGHRHRHEVSGVVSRVLGPARCRCAVCREDEVS</sequence>
<keyword evidence="2" id="KW-1185">Reference proteome</keyword>
<dbReference type="EMBL" id="CASHTH010001897">
    <property type="protein sequence ID" value="CAI8021399.1"/>
    <property type="molecule type" value="Genomic_DNA"/>
</dbReference>
<dbReference type="AlphaFoldDB" id="A0AA35WI95"/>
<protein>
    <submittedName>
        <fullName evidence="1">Uncharacterized protein</fullName>
    </submittedName>
</protein>
<name>A0AA35WI95_GEOBA</name>
<proteinExistence type="predicted"/>
<organism evidence="1 2">
    <name type="scientific">Geodia barretti</name>
    <name type="common">Barrett's horny sponge</name>
    <dbReference type="NCBI Taxonomy" id="519541"/>
    <lineage>
        <taxon>Eukaryota</taxon>
        <taxon>Metazoa</taxon>
        <taxon>Porifera</taxon>
        <taxon>Demospongiae</taxon>
        <taxon>Heteroscleromorpha</taxon>
        <taxon>Tetractinellida</taxon>
        <taxon>Astrophorina</taxon>
        <taxon>Geodiidae</taxon>
        <taxon>Geodia</taxon>
    </lineage>
</organism>